<dbReference type="EMBL" id="JAPOHD010000005">
    <property type="protein sequence ID" value="MCY1719250.1"/>
    <property type="molecule type" value="Genomic_DNA"/>
</dbReference>
<reference evidence="5" key="1">
    <citation type="submission" date="2022-11" db="EMBL/GenBank/DDBJ databases">
        <title>Marilongibacter aestuarii gen. nov., sp. nov., isolated from tidal flat sediment.</title>
        <authorList>
            <person name="Jiayan W."/>
        </authorList>
    </citation>
    <scope>NUCLEOTIDE SEQUENCE</scope>
    <source>
        <strain evidence="5">Z1-6</strain>
    </source>
</reference>
<dbReference type="RefSeq" id="WP_343331585.1">
    <property type="nucleotide sequence ID" value="NZ_JAPOHD010000005.1"/>
</dbReference>
<dbReference type="Pfam" id="PF12833">
    <property type="entry name" value="HTH_18"/>
    <property type="match status" value="1"/>
</dbReference>
<evidence type="ECO:0000259" key="4">
    <source>
        <dbReference type="PROSITE" id="PS01124"/>
    </source>
</evidence>
<feature type="domain" description="HTH araC/xylS-type" evidence="4">
    <location>
        <begin position="1"/>
        <end position="98"/>
    </location>
</feature>
<evidence type="ECO:0000256" key="2">
    <source>
        <dbReference type="ARBA" id="ARBA00023125"/>
    </source>
</evidence>
<dbReference type="SMART" id="SM00342">
    <property type="entry name" value="HTH_ARAC"/>
    <property type="match status" value="1"/>
</dbReference>
<dbReference type="PROSITE" id="PS01124">
    <property type="entry name" value="HTH_ARAC_FAMILY_2"/>
    <property type="match status" value="1"/>
</dbReference>
<dbReference type="Gene3D" id="1.10.10.60">
    <property type="entry name" value="Homeodomain-like"/>
    <property type="match status" value="1"/>
</dbReference>
<dbReference type="GO" id="GO:0003700">
    <property type="term" value="F:DNA-binding transcription factor activity"/>
    <property type="evidence" value="ECO:0007669"/>
    <property type="project" value="InterPro"/>
</dbReference>
<dbReference type="GO" id="GO:0043565">
    <property type="term" value="F:sequence-specific DNA binding"/>
    <property type="evidence" value="ECO:0007669"/>
    <property type="project" value="InterPro"/>
</dbReference>
<evidence type="ECO:0000313" key="6">
    <source>
        <dbReference type="Proteomes" id="UP001145087"/>
    </source>
</evidence>
<proteinExistence type="predicted"/>
<dbReference type="InterPro" id="IPR009057">
    <property type="entry name" value="Homeodomain-like_sf"/>
</dbReference>
<keyword evidence="6" id="KW-1185">Reference proteome</keyword>
<dbReference type="Proteomes" id="UP001145087">
    <property type="component" value="Unassembled WGS sequence"/>
</dbReference>
<dbReference type="InterPro" id="IPR020449">
    <property type="entry name" value="Tscrpt_reg_AraC-type_HTH"/>
</dbReference>
<keyword evidence="2" id="KW-0238">DNA-binding</keyword>
<name>A0A9X3J639_9BACT</name>
<keyword evidence="1" id="KW-0805">Transcription regulation</keyword>
<dbReference type="PANTHER" id="PTHR43280:SF2">
    <property type="entry name" value="HTH-TYPE TRANSCRIPTIONAL REGULATOR EXSA"/>
    <property type="match status" value="1"/>
</dbReference>
<organism evidence="5 6">
    <name type="scientific">Draconibacterium aestuarii</name>
    <dbReference type="NCBI Taxonomy" id="2998507"/>
    <lineage>
        <taxon>Bacteria</taxon>
        <taxon>Pseudomonadati</taxon>
        <taxon>Bacteroidota</taxon>
        <taxon>Bacteroidia</taxon>
        <taxon>Marinilabiliales</taxon>
        <taxon>Prolixibacteraceae</taxon>
        <taxon>Draconibacterium</taxon>
    </lineage>
</organism>
<dbReference type="PRINTS" id="PR00032">
    <property type="entry name" value="HTHARAC"/>
</dbReference>
<evidence type="ECO:0000256" key="1">
    <source>
        <dbReference type="ARBA" id="ARBA00023015"/>
    </source>
</evidence>
<dbReference type="AlphaFoldDB" id="A0A9X3J639"/>
<protein>
    <submittedName>
        <fullName evidence="5">Helix-turn-helix transcriptional regulator</fullName>
    </submittedName>
</protein>
<sequence length="99" mass="11168">MQLSKANNYSDSEINANTLSNLAGMNRVTFYGRMKQLNQENPGEFIRKYRLKKAAGLIKEGGKTINEICTEAGFQSLSHFRKSFKEEFGVIPSKFIDAV</sequence>
<keyword evidence="3" id="KW-0804">Transcription</keyword>
<dbReference type="PANTHER" id="PTHR43280">
    <property type="entry name" value="ARAC-FAMILY TRANSCRIPTIONAL REGULATOR"/>
    <property type="match status" value="1"/>
</dbReference>
<gene>
    <name evidence="5" type="ORF">OU798_02800</name>
</gene>
<dbReference type="InterPro" id="IPR018060">
    <property type="entry name" value="HTH_AraC"/>
</dbReference>
<accession>A0A9X3J639</accession>
<comment type="caution">
    <text evidence="5">The sequence shown here is derived from an EMBL/GenBank/DDBJ whole genome shotgun (WGS) entry which is preliminary data.</text>
</comment>
<evidence type="ECO:0000256" key="3">
    <source>
        <dbReference type="ARBA" id="ARBA00023163"/>
    </source>
</evidence>
<dbReference type="SUPFAM" id="SSF46689">
    <property type="entry name" value="Homeodomain-like"/>
    <property type="match status" value="1"/>
</dbReference>
<evidence type="ECO:0000313" key="5">
    <source>
        <dbReference type="EMBL" id="MCY1719250.1"/>
    </source>
</evidence>